<dbReference type="PANTHER" id="PTHR11601">
    <property type="entry name" value="CYSTEINE DESULFURYLASE FAMILY MEMBER"/>
    <property type="match status" value="1"/>
</dbReference>
<dbReference type="AlphaFoldDB" id="X0XWE3"/>
<comment type="similarity">
    <text evidence="2">Belongs to the class-V pyridoxal-phosphate-dependent aminotransferase family. NifS/IscS subfamily.</text>
</comment>
<comment type="cofactor">
    <cofactor evidence="1">
        <name>pyridoxal 5'-phosphate</name>
        <dbReference type="ChEBI" id="CHEBI:597326"/>
    </cofactor>
</comment>
<name>X0XWE3_9ZZZZ</name>
<comment type="caution">
    <text evidence="4">The sequence shown here is derived from an EMBL/GenBank/DDBJ whole genome shotgun (WGS) entry which is preliminary data.</text>
</comment>
<evidence type="ECO:0000256" key="1">
    <source>
        <dbReference type="ARBA" id="ARBA00001933"/>
    </source>
</evidence>
<accession>X0XWE3</accession>
<dbReference type="Pfam" id="PF00266">
    <property type="entry name" value="Aminotran_5"/>
    <property type="match status" value="1"/>
</dbReference>
<protein>
    <recommendedName>
        <fullName evidence="3">Aminotransferase class V domain-containing protein</fullName>
    </recommendedName>
</protein>
<dbReference type="InterPro" id="IPR015424">
    <property type="entry name" value="PyrdxlP-dep_Trfase"/>
</dbReference>
<evidence type="ECO:0000259" key="3">
    <source>
        <dbReference type="Pfam" id="PF00266"/>
    </source>
</evidence>
<gene>
    <name evidence="4" type="ORF">S01H1_64180</name>
</gene>
<organism evidence="4">
    <name type="scientific">marine sediment metagenome</name>
    <dbReference type="NCBI Taxonomy" id="412755"/>
    <lineage>
        <taxon>unclassified sequences</taxon>
        <taxon>metagenomes</taxon>
        <taxon>ecological metagenomes</taxon>
    </lineage>
</organism>
<feature type="non-terminal residue" evidence="4">
    <location>
        <position position="205"/>
    </location>
</feature>
<dbReference type="InterPro" id="IPR015421">
    <property type="entry name" value="PyrdxlP-dep_Trfase_major"/>
</dbReference>
<dbReference type="Gene3D" id="3.40.640.10">
    <property type="entry name" value="Type I PLP-dependent aspartate aminotransferase-like (Major domain)"/>
    <property type="match status" value="1"/>
</dbReference>
<dbReference type="EMBL" id="BARS01042287">
    <property type="protein sequence ID" value="GAG40898.1"/>
    <property type="molecule type" value="Genomic_DNA"/>
</dbReference>
<evidence type="ECO:0000256" key="2">
    <source>
        <dbReference type="ARBA" id="ARBA00006490"/>
    </source>
</evidence>
<reference evidence="4" key="1">
    <citation type="journal article" date="2014" name="Front. Microbiol.">
        <title>High frequency of phylogenetically diverse reductive dehalogenase-homologous genes in deep subseafloor sedimentary metagenomes.</title>
        <authorList>
            <person name="Kawai M."/>
            <person name="Futagami T."/>
            <person name="Toyoda A."/>
            <person name="Takaki Y."/>
            <person name="Nishi S."/>
            <person name="Hori S."/>
            <person name="Arai W."/>
            <person name="Tsubouchi T."/>
            <person name="Morono Y."/>
            <person name="Uchiyama I."/>
            <person name="Ito T."/>
            <person name="Fujiyama A."/>
            <person name="Inagaki F."/>
            <person name="Takami H."/>
        </authorList>
    </citation>
    <scope>NUCLEOTIDE SEQUENCE</scope>
    <source>
        <strain evidence="4">Expedition CK06-06</strain>
    </source>
</reference>
<proteinExistence type="inferred from homology"/>
<dbReference type="PANTHER" id="PTHR11601:SF34">
    <property type="entry name" value="CYSTEINE DESULFURASE"/>
    <property type="match status" value="1"/>
</dbReference>
<feature type="domain" description="Aminotransferase class V" evidence="3">
    <location>
        <begin position="2"/>
        <end position="205"/>
    </location>
</feature>
<dbReference type="SUPFAM" id="SSF53383">
    <property type="entry name" value="PLP-dependent transferases"/>
    <property type="match status" value="1"/>
</dbReference>
<dbReference type="InterPro" id="IPR000192">
    <property type="entry name" value="Aminotrans_V_dom"/>
</dbReference>
<sequence length="205" mass="21999">MIYLDNAATSWPKPEAVYQTMDTFLREKGANPGRSGHAMAVAAEKVMEETRVLLARLLNAADEKDVIFTSNCTDSLNLALKGLLKPGDHVITSSISHNSLTRPLRKLEHGGVKVTRLAPCSEEGFVSPRDIEQAIEANTRLIAVTHASNVSGVIQPMAEFGEVAKRHDLVLLVDAAQTVGTLPIDVQATNVDLLAFAGHKGLLGP</sequence>
<evidence type="ECO:0000313" key="4">
    <source>
        <dbReference type="EMBL" id="GAG40898.1"/>
    </source>
</evidence>